<name>A0A1F7J0Y9_9BACT</name>
<dbReference type="CDD" id="cd00056">
    <property type="entry name" value="ENDO3c"/>
    <property type="match status" value="1"/>
</dbReference>
<dbReference type="InterPro" id="IPR011257">
    <property type="entry name" value="DNA_glycosylase"/>
</dbReference>
<dbReference type="InterPro" id="IPR003583">
    <property type="entry name" value="Hlx-hairpin-Hlx_DNA-bd_motif"/>
</dbReference>
<keyword evidence="5" id="KW-0234">DNA repair</keyword>
<reference evidence="8 9" key="1">
    <citation type="journal article" date="2016" name="Nat. Commun.">
        <title>Thousands of microbial genomes shed light on interconnected biogeochemical processes in an aquifer system.</title>
        <authorList>
            <person name="Anantharaman K."/>
            <person name="Brown C.T."/>
            <person name="Hug L.A."/>
            <person name="Sharon I."/>
            <person name="Castelle C.J."/>
            <person name="Probst A.J."/>
            <person name="Thomas B.C."/>
            <person name="Singh A."/>
            <person name="Wilkins M.J."/>
            <person name="Karaoz U."/>
            <person name="Brodie E.L."/>
            <person name="Williams K.H."/>
            <person name="Hubbard S.S."/>
            <person name="Banfield J.F."/>
        </authorList>
    </citation>
    <scope>NUCLEOTIDE SEQUENCE [LARGE SCALE GENOMIC DNA]</scope>
</reference>
<evidence type="ECO:0000313" key="9">
    <source>
        <dbReference type="Proteomes" id="UP000177141"/>
    </source>
</evidence>
<dbReference type="GO" id="GO:0032993">
    <property type="term" value="C:protein-DNA complex"/>
    <property type="evidence" value="ECO:0007669"/>
    <property type="project" value="TreeGrafter"/>
</dbReference>
<evidence type="ECO:0000256" key="3">
    <source>
        <dbReference type="ARBA" id="ARBA00012000"/>
    </source>
</evidence>
<protein>
    <recommendedName>
        <fullName evidence="3">DNA-3-methyladenine glycosylase II</fullName>
        <ecNumber evidence="3">3.2.2.21</ecNumber>
    </recommendedName>
</protein>
<evidence type="ECO:0000259" key="7">
    <source>
        <dbReference type="SMART" id="SM00478"/>
    </source>
</evidence>
<comment type="catalytic activity">
    <reaction evidence="1">
        <text>Hydrolysis of alkylated DNA, releasing 3-methyladenine, 3-methylguanine, 7-methylguanine and 7-methyladenine.</text>
        <dbReference type="EC" id="3.2.2.21"/>
    </reaction>
</comment>
<dbReference type="PANTHER" id="PTHR43003">
    <property type="entry name" value="DNA-3-METHYLADENINE GLYCOSYLASE"/>
    <property type="match status" value="1"/>
</dbReference>
<evidence type="ECO:0000256" key="4">
    <source>
        <dbReference type="ARBA" id="ARBA00022763"/>
    </source>
</evidence>
<dbReference type="SMART" id="SM00278">
    <property type="entry name" value="HhH1"/>
    <property type="match status" value="1"/>
</dbReference>
<sequence length="201" mass="23018">MIMNPKILNHFKKNDVILYEAALTYDEPLELKVRDDLFLHLCKDIIGQQLSGRVSDVIFGRFVKLFPTKKLSPKLVRKKSVEELRSVGMSYAKARFIIDLATKVDDKVVKLEHLEKKSNEEVIVELTKVKGIGPWTAEMFLMFSLGRPDVFSTGDLGLKRAIQKLYKIKKEPTAKQLLKISAPWSPYRTYACCVLWDSIDG</sequence>
<dbReference type="GO" id="GO:0005737">
    <property type="term" value="C:cytoplasm"/>
    <property type="evidence" value="ECO:0007669"/>
    <property type="project" value="TreeGrafter"/>
</dbReference>
<dbReference type="GO" id="GO:0032131">
    <property type="term" value="F:alkylated DNA binding"/>
    <property type="evidence" value="ECO:0007669"/>
    <property type="project" value="TreeGrafter"/>
</dbReference>
<evidence type="ECO:0000259" key="6">
    <source>
        <dbReference type="SMART" id="SM00278"/>
    </source>
</evidence>
<gene>
    <name evidence="8" type="ORF">A3A93_00025</name>
</gene>
<dbReference type="STRING" id="1802061.A3A93_00025"/>
<evidence type="ECO:0000256" key="2">
    <source>
        <dbReference type="ARBA" id="ARBA00010817"/>
    </source>
</evidence>
<keyword evidence="4" id="KW-0227">DNA damage</keyword>
<evidence type="ECO:0000256" key="5">
    <source>
        <dbReference type="ARBA" id="ARBA00023204"/>
    </source>
</evidence>
<dbReference type="InterPro" id="IPR051912">
    <property type="entry name" value="Alkylbase_DNA_Glycosylase/TA"/>
</dbReference>
<dbReference type="GO" id="GO:0006285">
    <property type="term" value="P:base-excision repair, AP site formation"/>
    <property type="evidence" value="ECO:0007669"/>
    <property type="project" value="TreeGrafter"/>
</dbReference>
<dbReference type="AlphaFoldDB" id="A0A1F7J0Y9"/>
<dbReference type="EMBL" id="MGAL01000002">
    <property type="protein sequence ID" value="OGK49262.1"/>
    <property type="molecule type" value="Genomic_DNA"/>
</dbReference>
<dbReference type="GO" id="GO:0043916">
    <property type="term" value="F:DNA-7-methylguanine glycosylase activity"/>
    <property type="evidence" value="ECO:0007669"/>
    <property type="project" value="TreeGrafter"/>
</dbReference>
<dbReference type="GO" id="GO:0006307">
    <property type="term" value="P:DNA alkylation repair"/>
    <property type="evidence" value="ECO:0007669"/>
    <property type="project" value="TreeGrafter"/>
</dbReference>
<evidence type="ECO:0000313" key="8">
    <source>
        <dbReference type="EMBL" id="OGK49262.1"/>
    </source>
</evidence>
<dbReference type="Proteomes" id="UP000177141">
    <property type="component" value="Unassembled WGS sequence"/>
</dbReference>
<dbReference type="GO" id="GO:0008725">
    <property type="term" value="F:DNA-3-methyladenine glycosylase activity"/>
    <property type="evidence" value="ECO:0007669"/>
    <property type="project" value="TreeGrafter"/>
</dbReference>
<accession>A0A1F7J0Y9</accession>
<comment type="caution">
    <text evidence="8">The sequence shown here is derived from an EMBL/GenBank/DDBJ whole genome shotgun (WGS) entry which is preliminary data.</text>
</comment>
<evidence type="ECO:0000256" key="1">
    <source>
        <dbReference type="ARBA" id="ARBA00000086"/>
    </source>
</evidence>
<dbReference type="SUPFAM" id="SSF48150">
    <property type="entry name" value="DNA-glycosylase"/>
    <property type="match status" value="1"/>
</dbReference>
<comment type="similarity">
    <text evidence="2">Belongs to the alkylbase DNA glycosidase AlkA family.</text>
</comment>
<proteinExistence type="inferred from homology"/>
<dbReference type="EC" id="3.2.2.21" evidence="3"/>
<dbReference type="SMART" id="SM00478">
    <property type="entry name" value="ENDO3c"/>
    <property type="match status" value="1"/>
</dbReference>
<dbReference type="FunFam" id="1.10.340.30:FF:000004">
    <property type="entry name" value="DNA-3-methyladenine glycosylase II"/>
    <property type="match status" value="1"/>
</dbReference>
<dbReference type="Pfam" id="PF00730">
    <property type="entry name" value="HhH-GPD"/>
    <property type="match status" value="1"/>
</dbReference>
<feature type="domain" description="Helix-hairpin-helix DNA-binding motif class 1" evidence="6">
    <location>
        <begin position="124"/>
        <end position="143"/>
    </location>
</feature>
<dbReference type="Gene3D" id="1.10.1670.40">
    <property type="match status" value="1"/>
</dbReference>
<dbReference type="InterPro" id="IPR003265">
    <property type="entry name" value="HhH-GPD_domain"/>
</dbReference>
<dbReference type="PANTHER" id="PTHR43003:SF5">
    <property type="entry name" value="DNA-3-METHYLADENINE GLYCOSYLASE"/>
    <property type="match status" value="1"/>
</dbReference>
<organism evidence="8 9">
    <name type="scientific">Candidatus Roizmanbacteria bacterium RIFCSPLOWO2_01_FULL_38_12</name>
    <dbReference type="NCBI Taxonomy" id="1802061"/>
    <lineage>
        <taxon>Bacteria</taxon>
        <taxon>Candidatus Roizmaniibacteriota</taxon>
    </lineage>
</organism>
<feature type="domain" description="HhH-GPD" evidence="7">
    <location>
        <begin position="46"/>
        <end position="199"/>
    </location>
</feature>
<dbReference type="Gene3D" id="1.10.340.30">
    <property type="entry name" value="Hypothetical protein, domain 2"/>
    <property type="match status" value="1"/>
</dbReference>